<organism evidence="4 5">
    <name type="scientific">Dentiscutata erythropus</name>
    <dbReference type="NCBI Taxonomy" id="1348616"/>
    <lineage>
        <taxon>Eukaryota</taxon>
        <taxon>Fungi</taxon>
        <taxon>Fungi incertae sedis</taxon>
        <taxon>Mucoromycota</taxon>
        <taxon>Glomeromycotina</taxon>
        <taxon>Glomeromycetes</taxon>
        <taxon>Diversisporales</taxon>
        <taxon>Gigasporaceae</taxon>
        <taxon>Dentiscutata</taxon>
    </lineage>
</organism>
<keyword evidence="2 3" id="KW-0802">TPR repeat</keyword>
<reference evidence="4" key="1">
    <citation type="submission" date="2021-06" db="EMBL/GenBank/DDBJ databases">
        <authorList>
            <person name="Kallberg Y."/>
            <person name="Tangrot J."/>
            <person name="Rosling A."/>
        </authorList>
    </citation>
    <scope>NUCLEOTIDE SEQUENCE</scope>
    <source>
        <strain evidence="4">MA453B</strain>
    </source>
</reference>
<dbReference type="Gene3D" id="1.25.40.10">
    <property type="entry name" value="Tetratricopeptide repeat domain"/>
    <property type="match status" value="4"/>
</dbReference>
<keyword evidence="1" id="KW-0677">Repeat</keyword>
<dbReference type="PROSITE" id="PS50005">
    <property type="entry name" value="TPR"/>
    <property type="match status" value="3"/>
</dbReference>
<keyword evidence="5" id="KW-1185">Reference proteome</keyword>
<dbReference type="SMART" id="SM00028">
    <property type="entry name" value="TPR"/>
    <property type="match status" value="10"/>
</dbReference>
<dbReference type="OrthoDB" id="2314162at2759"/>
<accession>A0A9N9HBZ5</accession>
<dbReference type="InterPro" id="IPR011990">
    <property type="entry name" value="TPR-like_helical_dom_sf"/>
</dbReference>
<feature type="repeat" description="TPR" evidence="3">
    <location>
        <begin position="919"/>
        <end position="952"/>
    </location>
</feature>
<dbReference type="EMBL" id="CAJVPY010006747">
    <property type="protein sequence ID" value="CAG8668559.1"/>
    <property type="molecule type" value="Genomic_DNA"/>
</dbReference>
<feature type="non-terminal residue" evidence="4">
    <location>
        <position position="1"/>
    </location>
</feature>
<dbReference type="InterPro" id="IPR019734">
    <property type="entry name" value="TPR_rpt"/>
</dbReference>
<evidence type="ECO:0000313" key="5">
    <source>
        <dbReference type="Proteomes" id="UP000789405"/>
    </source>
</evidence>
<dbReference type="Proteomes" id="UP000789405">
    <property type="component" value="Unassembled WGS sequence"/>
</dbReference>
<evidence type="ECO:0000256" key="2">
    <source>
        <dbReference type="ARBA" id="ARBA00022803"/>
    </source>
</evidence>
<dbReference type="InterPro" id="IPR013083">
    <property type="entry name" value="Znf_RING/FYVE/PHD"/>
</dbReference>
<dbReference type="InterPro" id="IPR050498">
    <property type="entry name" value="Ycf3"/>
</dbReference>
<sequence length="1353" mass="157509">PAYIGTYQLHRCSHHENNQTAQNLLNPIIATLNSTTNHVDYLLKCIQSDERSLTHYLVLKTLLEDSSDSLPTGTLRKVIKVLRDQSIYEDHDESTTIMLELNLRALLAAIYKYSSLAVPIHKFNEELFGELINFAKFHITNSNDAIPKIMKKVGSQQTPSFFAGFDINDLGIHDKKLLRNYNVDFLLTLLRDMIHDMEDDNTTASEVLRRTQKAATLTINSATSKLIQTKLFASSVDETGLIEQLRQIFSFKYPKCSWYPKLKNLIKKKDNLFKLALDNADREIQERELVEELWFHASVEWSIQRQDSNYESKEAYDTTAQNINSFLGNEPLARDKSFWFGILDIAQELAIRSKSFKTLSYIYYLALQSLQRARGNYIRSKAIELLITLATRHSMYISEFKVNFVEFLVGLNNHGPYEREKCQKLFNITIRRFYLYRYMTDDYIKKYYNTVYQSEAGNSFTSNLSAKETVPLDIIANELVCPITNDYNKAFKKLPCRHYLSEIGIKGWAEECKSNNKLFSCCICRAEFQDKEVKDAPLSTLYRDMYNHLDSIGYLFKQETITAFLPPEVIIGVQQNSRTKIKVLGLIKKRSLAYKQAKASLKNEDYVLAIYWLNNILETWPDSYSIRCKRAWALQQVGDLYQAISDLNIAAHLKPSKTNAWNLLASVYIQMGVPKLALRHISQALELDQGNPQFLLMRSTIYKRLHQHEHALRDLDIILFSQSTSSSRLKPLIAMLKFKNSSKLYDQNNYTLAKNDLKTLLNWESDHLEGLKLRGRIHNDTYQYFSAISDFDNLQEFNPKDTEVLYYRALVYVKIGKYEGASGYESALDYWYAAYIVEGQNMGYHHLQIWIYFRLFNYRDAISILSDIIEYYYEEVINGNRFYIDFIVLRGFLYSILEDKEENALNDFQIILEVDSENAEALACRGNLYTRLKNFEMAKEDLNAAIEINLKYGEAVIEVFQYRAYLYYKTGDYENSLKDLDTSDNLCSEMSSMVSSKKNYSRVSHLYRGIIYHKLGKYENALENLDKSIEILQDKMTMIPLVERAFVYYSVSRFEGALMDLKKALIVEPKNVYMSKAMSDGIRLYGIMYRLDPCMKTKLNWLDLRNPDPQMPLSTLKRLKEETSFQDDTNDIFDYDYDIEKNPKALEEFFQQFELLLSKTKKTDSISDDDSDSFDLNCDSDSLDIKYDSNDEPDFTNDNTLKKFDPMNDKDSIEHDLTDDNNNEPNLIDRDNILPVEFLDTAKEVIEDEIMAESGQVYKALNKENEVDRYEESTINEKSSFRLEFTSTPDKFDVLDAARLEKGYLDQKLFDMAMDLFEKDDNHMCKEIYRGLLLIKEKYSQILITRKESANNV</sequence>
<dbReference type="PANTHER" id="PTHR44858:SF18">
    <property type="entry name" value="TETRATRICOPEPTIDE REPEAT (TPR) PROTEIN"/>
    <property type="match status" value="1"/>
</dbReference>
<dbReference type="SUPFAM" id="SSF48452">
    <property type="entry name" value="TPR-like"/>
    <property type="match status" value="2"/>
</dbReference>
<dbReference type="PANTHER" id="PTHR44858">
    <property type="entry name" value="TETRATRICOPEPTIDE REPEAT PROTEIN 6"/>
    <property type="match status" value="1"/>
</dbReference>
<dbReference type="Gene3D" id="3.30.40.10">
    <property type="entry name" value="Zinc/RING finger domain, C3HC4 (zinc finger)"/>
    <property type="match status" value="1"/>
</dbReference>
<feature type="repeat" description="TPR" evidence="3">
    <location>
        <begin position="658"/>
        <end position="691"/>
    </location>
</feature>
<evidence type="ECO:0000256" key="1">
    <source>
        <dbReference type="ARBA" id="ARBA00022737"/>
    </source>
</evidence>
<protein>
    <submittedName>
        <fullName evidence="4">22121_t:CDS:1</fullName>
    </submittedName>
</protein>
<comment type="caution">
    <text evidence="4">The sequence shown here is derived from an EMBL/GenBank/DDBJ whole genome shotgun (WGS) entry which is preliminary data.</text>
</comment>
<gene>
    <name evidence="4" type="ORF">DERYTH_LOCUS11103</name>
</gene>
<name>A0A9N9HBZ5_9GLOM</name>
<evidence type="ECO:0000313" key="4">
    <source>
        <dbReference type="EMBL" id="CAG8668559.1"/>
    </source>
</evidence>
<feature type="repeat" description="TPR" evidence="3">
    <location>
        <begin position="1002"/>
        <end position="1035"/>
    </location>
</feature>
<proteinExistence type="predicted"/>
<evidence type="ECO:0000256" key="3">
    <source>
        <dbReference type="PROSITE-ProRule" id="PRU00339"/>
    </source>
</evidence>
<dbReference type="Pfam" id="PF13181">
    <property type="entry name" value="TPR_8"/>
    <property type="match status" value="2"/>
</dbReference>